<sequence>MLSRESSDWNAGHEWISTCVLLQISSLTSDTRVILLDHNNLTNLDKVLHTGMNNVDQLDLSHNPIPRVTENSFNGKVNNTRFIKLDNCLIQEFNLRHYIELHKLFQLDLSYNLIDKIINLYEANYTDGYIKAFKKNKKRGIMSGSYRDITVFYSRIKIIVNDWNRIAILRSDDFVQLVELRSLNLRNNDIGQVDGNTFPFHRNFLSTP</sequence>
<dbReference type="PANTHER" id="PTHR45712:SF22">
    <property type="entry name" value="INSULIN-LIKE GROWTH FACTOR-BINDING PROTEIN COMPLEX ACID LABILE SUBUNIT"/>
    <property type="match status" value="1"/>
</dbReference>
<protein>
    <submittedName>
        <fullName evidence="3">Uncharacterized protein</fullName>
    </submittedName>
</protein>
<gene>
    <name evidence="3" type="ORF">CEXT_171061</name>
</gene>
<evidence type="ECO:0000313" key="4">
    <source>
        <dbReference type="Proteomes" id="UP001054945"/>
    </source>
</evidence>
<accession>A0AAV4XUC1</accession>
<dbReference type="SMART" id="SM00369">
    <property type="entry name" value="LRR_TYP"/>
    <property type="match status" value="3"/>
</dbReference>
<dbReference type="InterPro" id="IPR032675">
    <property type="entry name" value="LRR_dom_sf"/>
</dbReference>
<dbReference type="AlphaFoldDB" id="A0AAV4XUC1"/>
<keyword evidence="4" id="KW-1185">Reference proteome</keyword>
<dbReference type="EMBL" id="BPLR01018280">
    <property type="protein sequence ID" value="GIY98327.1"/>
    <property type="molecule type" value="Genomic_DNA"/>
</dbReference>
<proteinExistence type="predicted"/>
<dbReference type="InterPro" id="IPR050333">
    <property type="entry name" value="SLRP"/>
</dbReference>
<dbReference type="InterPro" id="IPR003591">
    <property type="entry name" value="Leu-rich_rpt_typical-subtyp"/>
</dbReference>
<organism evidence="3 4">
    <name type="scientific">Caerostris extrusa</name>
    <name type="common">Bark spider</name>
    <name type="synonym">Caerostris bankana</name>
    <dbReference type="NCBI Taxonomy" id="172846"/>
    <lineage>
        <taxon>Eukaryota</taxon>
        <taxon>Metazoa</taxon>
        <taxon>Ecdysozoa</taxon>
        <taxon>Arthropoda</taxon>
        <taxon>Chelicerata</taxon>
        <taxon>Arachnida</taxon>
        <taxon>Araneae</taxon>
        <taxon>Araneomorphae</taxon>
        <taxon>Entelegynae</taxon>
        <taxon>Araneoidea</taxon>
        <taxon>Araneidae</taxon>
        <taxon>Caerostris</taxon>
    </lineage>
</organism>
<evidence type="ECO:0000256" key="2">
    <source>
        <dbReference type="ARBA" id="ARBA00022737"/>
    </source>
</evidence>
<dbReference type="PROSITE" id="PS51450">
    <property type="entry name" value="LRR"/>
    <property type="match status" value="1"/>
</dbReference>
<dbReference type="Gene3D" id="3.80.10.10">
    <property type="entry name" value="Ribonuclease Inhibitor"/>
    <property type="match status" value="1"/>
</dbReference>
<comment type="caution">
    <text evidence="3">The sequence shown here is derived from an EMBL/GenBank/DDBJ whole genome shotgun (WGS) entry which is preliminary data.</text>
</comment>
<evidence type="ECO:0000313" key="3">
    <source>
        <dbReference type="EMBL" id="GIY98327.1"/>
    </source>
</evidence>
<name>A0AAV4XUC1_CAEEX</name>
<evidence type="ECO:0000256" key="1">
    <source>
        <dbReference type="ARBA" id="ARBA00022614"/>
    </source>
</evidence>
<keyword evidence="2" id="KW-0677">Repeat</keyword>
<dbReference type="PANTHER" id="PTHR45712">
    <property type="entry name" value="AGAP008170-PA"/>
    <property type="match status" value="1"/>
</dbReference>
<keyword evidence="1" id="KW-0433">Leucine-rich repeat</keyword>
<reference evidence="3 4" key="1">
    <citation type="submission" date="2021-06" db="EMBL/GenBank/DDBJ databases">
        <title>Caerostris extrusa draft genome.</title>
        <authorList>
            <person name="Kono N."/>
            <person name="Arakawa K."/>
        </authorList>
    </citation>
    <scope>NUCLEOTIDE SEQUENCE [LARGE SCALE GENOMIC DNA]</scope>
</reference>
<dbReference type="SUPFAM" id="SSF52058">
    <property type="entry name" value="L domain-like"/>
    <property type="match status" value="1"/>
</dbReference>
<dbReference type="Proteomes" id="UP001054945">
    <property type="component" value="Unassembled WGS sequence"/>
</dbReference>
<dbReference type="InterPro" id="IPR001611">
    <property type="entry name" value="Leu-rich_rpt"/>
</dbReference>